<dbReference type="InterPro" id="IPR057776">
    <property type="entry name" value="UTP23_sensor"/>
</dbReference>
<feature type="domain" description="UTP23 sensor motif region" evidence="9">
    <location>
        <begin position="192"/>
        <end position="211"/>
    </location>
</feature>
<dbReference type="Proteomes" id="UP000249293">
    <property type="component" value="Chromosome 3"/>
</dbReference>
<keyword evidence="3" id="KW-0698">rRNA processing</keyword>
<comment type="subcellular location">
    <subcellularLocation>
        <location evidence="1">Nucleus</location>
        <location evidence="1">Nucleolus</location>
    </subcellularLocation>
</comment>
<dbReference type="Proteomes" id="UP000189274">
    <property type="component" value="Unassembled WGS sequence"/>
</dbReference>
<evidence type="ECO:0000256" key="6">
    <source>
        <dbReference type="ARBA" id="ARBA00038503"/>
    </source>
</evidence>
<evidence type="ECO:0000313" key="15">
    <source>
        <dbReference type="Proteomes" id="UP000189274"/>
    </source>
</evidence>
<feature type="region of interest" description="Disordered" evidence="8">
    <location>
        <begin position="171"/>
        <end position="287"/>
    </location>
</feature>
<dbReference type="InterPro" id="IPR006984">
    <property type="entry name" value="Fcf1/UTP23"/>
</dbReference>
<dbReference type="Proteomes" id="UP000029867">
    <property type="component" value="Unassembled WGS sequence"/>
</dbReference>
<reference evidence="10 17" key="6">
    <citation type="submission" date="2018-06" db="EMBL/GenBank/DDBJ databases">
        <title>Population genomics shows no distinction between pathogenic Candida krusei and environmental Pichia kudriavzevii: One species, four names.</title>
        <authorList>
            <person name="Douglass A.P."/>
            <person name="Offei B."/>
            <person name="Braun-Galleani S."/>
            <person name="Coughlan A.Y."/>
            <person name="Martos A."/>
            <person name="Ortiz-Merino R.A."/>
            <person name="Byrne K.P."/>
            <person name="Wolfe K.H."/>
        </authorList>
    </citation>
    <scope>NUCLEOTIDE SEQUENCE [LARGE SCALE GENOMIC DNA]</scope>
    <source>
        <strain evidence="10 17">CBS573</strain>
    </source>
</reference>
<evidence type="ECO:0000313" key="10">
    <source>
        <dbReference type="EMBL" id="AWU76138.1"/>
    </source>
</evidence>
<feature type="compositionally biased region" description="Basic and acidic residues" evidence="8">
    <location>
        <begin position="217"/>
        <end position="233"/>
    </location>
</feature>
<protein>
    <recommendedName>
        <fullName evidence="7">U three protein 23</fullName>
    </recommendedName>
</protein>
<dbReference type="GO" id="GO:0000472">
    <property type="term" value="P:endonucleolytic cleavage to generate mature 5'-end of SSU-rRNA from (SSU-rRNA, 5.8S rRNA, LSU-rRNA)"/>
    <property type="evidence" value="ECO:0007669"/>
    <property type="project" value="EnsemblFungi"/>
</dbReference>
<evidence type="ECO:0000313" key="11">
    <source>
        <dbReference type="EMBL" id="KGK37641.1"/>
    </source>
</evidence>
<gene>
    <name evidence="12" type="ORF">BOH78_3579</name>
    <name evidence="10" type="ORF">C5L36_0C00810</name>
    <name evidence="13" type="ORF">CAS74_000076</name>
    <name evidence="11" type="ORF">JL09_g3206</name>
</gene>
<evidence type="ECO:0000256" key="2">
    <source>
        <dbReference type="ARBA" id="ARBA00022517"/>
    </source>
</evidence>
<dbReference type="AlphaFoldDB" id="A0A099P0L5"/>
<organism evidence="11 14">
    <name type="scientific">Pichia kudriavzevii</name>
    <name type="common">Yeast</name>
    <name type="synonym">Issatchenkia orientalis</name>
    <dbReference type="NCBI Taxonomy" id="4909"/>
    <lineage>
        <taxon>Eukaryota</taxon>
        <taxon>Fungi</taxon>
        <taxon>Dikarya</taxon>
        <taxon>Ascomycota</taxon>
        <taxon>Saccharomycotina</taxon>
        <taxon>Pichiomycetes</taxon>
        <taxon>Pichiales</taxon>
        <taxon>Pichiaceae</taxon>
        <taxon>Pichia</taxon>
    </lineage>
</organism>
<keyword evidence="4" id="KW-0539">Nucleus</keyword>
<evidence type="ECO:0000313" key="12">
    <source>
        <dbReference type="EMBL" id="ONH72823.1"/>
    </source>
</evidence>
<dbReference type="InterPro" id="IPR029060">
    <property type="entry name" value="PIN-like_dom_sf"/>
</dbReference>
<dbReference type="GO" id="GO:0070181">
    <property type="term" value="F:small ribosomal subunit rRNA binding"/>
    <property type="evidence" value="ECO:0007669"/>
    <property type="project" value="EnsemblFungi"/>
</dbReference>
<dbReference type="EMBL" id="MQVM01000018">
    <property type="protein sequence ID" value="ONH72823.1"/>
    <property type="molecule type" value="Genomic_DNA"/>
</dbReference>
<dbReference type="EMBL" id="CP028775">
    <property type="protein sequence ID" value="AWU76138.1"/>
    <property type="molecule type" value="Genomic_DNA"/>
</dbReference>
<sequence>MRQKRAKQYRKQMQVLRTTFKFKTPIQCLVDDSTIIEAANTRYDLIKGVNSVVQNETKFFVTQCCIQHLYDSNNQPAVDLAKKMEKRRCGHKDTLSSFECIKSITNVDGENKYRYLVVTQNESLRTSLRNVAGVPLCFLHRSVMVMEPLSKVTKRVVDAVERMKLTQGLNNVNAGKRTLEEEEANTEDDKPKPKKRKAKGVNPLAMKKKQKKPIQGNHKEKTQQKLEPEEGHNDSQSNNDNGEEKKKRRRRRHHTNSEPGGEGPVKETQPVESIPTGEGFALVESTD</sequence>
<dbReference type="CDD" id="cd09865">
    <property type="entry name" value="PIN_ScUtp23p-like"/>
    <property type="match status" value="1"/>
</dbReference>
<reference evidence="13 16" key="5">
    <citation type="submission" date="2017-05" db="EMBL/GenBank/DDBJ databases">
        <title>The Genome Sequence of Candida krusei Ckrusei653.</title>
        <authorList>
            <person name="Cuomo C."/>
            <person name="Forche A."/>
            <person name="Young S."/>
            <person name="Abouelleil A."/>
            <person name="Cao P."/>
            <person name="Chapman S."/>
            <person name="Cusick C."/>
            <person name="Shea T."/>
            <person name="Nusbaum C."/>
            <person name="Birren B."/>
        </authorList>
    </citation>
    <scope>NUCLEOTIDE SEQUENCE [LARGE SCALE GENOMIC DNA]</scope>
    <source>
        <strain evidence="13 16">Ckrusei653</strain>
    </source>
</reference>
<dbReference type="eggNOG" id="KOG3164">
    <property type="taxonomic scope" value="Eukaryota"/>
</dbReference>
<evidence type="ECO:0000313" key="17">
    <source>
        <dbReference type="Proteomes" id="UP000249293"/>
    </source>
</evidence>
<dbReference type="GO" id="GO:0000480">
    <property type="term" value="P:endonucleolytic cleavage in 5'-ETS of tricistronic rRNA transcript (SSU-rRNA, 5.8S rRNA, LSU-rRNA)"/>
    <property type="evidence" value="ECO:0007669"/>
    <property type="project" value="EnsemblFungi"/>
</dbReference>
<keyword evidence="17" id="KW-1185">Reference proteome</keyword>
<dbReference type="Gene3D" id="3.40.50.1010">
    <property type="entry name" value="5'-nuclease"/>
    <property type="match status" value="1"/>
</dbReference>
<dbReference type="STRING" id="4909.A0A099P0L5"/>
<evidence type="ECO:0000256" key="1">
    <source>
        <dbReference type="ARBA" id="ARBA00004604"/>
    </source>
</evidence>
<dbReference type="FunFam" id="3.40.50.1010:FF:000006">
    <property type="entry name" value="rRNA-processing protein UTP23 homolog"/>
    <property type="match status" value="1"/>
</dbReference>
<reference evidence="11" key="2">
    <citation type="submission" date="2014-08" db="EMBL/GenBank/DDBJ databases">
        <title>Exploiting Issatchenkia orientalis SD108 for Succinic Acid Production.</title>
        <authorList>
            <person name="Xiao H."/>
            <person name="Shao Z."/>
            <person name="Jiang Y."/>
            <person name="Dole S."/>
            <person name="Zhao H."/>
        </authorList>
    </citation>
    <scope>NUCLEOTIDE SEQUENCE [LARGE SCALE GENOMIC DNA]</scope>
    <source>
        <strain evidence="11">SD108</strain>
    </source>
</reference>
<reference evidence="12" key="4">
    <citation type="submission" date="2017-01" db="EMBL/GenBank/DDBJ databases">
        <authorList>
            <person name="Mah S.A."/>
            <person name="Swanson W.J."/>
            <person name="Moy G.W."/>
            <person name="Vacquier V.D."/>
        </authorList>
    </citation>
    <scope>NUCLEOTIDE SEQUENCE [LARGE SCALE GENOMIC DNA]</scope>
    <source>
        <strain evidence="12">129</strain>
    </source>
</reference>
<dbReference type="Pfam" id="PF04900">
    <property type="entry name" value="Fcf1"/>
    <property type="match status" value="1"/>
</dbReference>
<comment type="similarity">
    <text evidence="6">Belongs to the UTP23/FCF1 family. UTP23 subfamily.</text>
</comment>
<evidence type="ECO:0000256" key="3">
    <source>
        <dbReference type="ARBA" id="ARBA00022552"/>
    </source>
</evidence>
<reference evidence="14" key="1">
    <citation type="journal article" date="2014" name="Microb. Cell Fact.">
        <title>Exploiting Issatchenkia orientalis SD108 for succinic acid production.</title>
        <authorList>
            <person name="Xiao H."/>
            <person name="Shao Z."/>
            <person name="Jiang Y."/>
            <person name="Dole S."/>
            <person name="Zhao H."/>
        </authorList>
    </citation>
    <scope>NUCLEOTIDE SEQUENCE [LARGE SCALE GENOMIC DNA]</scope>
    <source>
        <strain evidence="14">SD108</strain>
    </source>
</reference>
<comment type="function">
    <text evidence="5">Involved in rRNA-processing and ribosome biogenesis.</text>
</comment>
<evidence type="ECO:0000256" key="7">
    <source>
        <dbReference type="ARBA" id="ARBA00076388"/>
    </source>
</evidence>
<dbReference type="Proteomes" id="UP000195871">
    <property type="component" value="Unassembled WGS sequence"/>
</dbReference>
<evidence type="ECO:0000313" key="13">
    <source>
        <dbReference type="EMBL" id="OUT23719.1"/>
    </source>
</evidence>
<accession>A0A099P0L5</accession>
<dbReference type="GO" id="GO:0032040">
    <property type="term" value="C:small-subunit processome"/>
    <property type="evidence" value="ECO:0007669"/>
    <property type="project" value="EnsemblFungi"/>
</dbReference>
<evidence type="ECO:0000313" key="16">
    <source>
        <dbReference type="Proteomes" id="UP000195871"/>
    </source>
</evidence>
<dbReference type="VEuPathDB" id="FungiDB:C5L36_0C00810"/>
<evidence type="ECO:0000259" key="9">
    <source>
        <dbReference type="Pfam" id="PF24779"/>
    </source>
</evidence>
<dbReference type="OrthoDB" id="25675at2759"/>
<keyword evidence="2" id="KW-0690">Ribosome biogenesis</keyword>
<dbReference type="EMBL" id="NHMM01000001">
    <property type="protein sequence ID" value="OUT23719.1"/>
    <property type="molecule type" value="Genomic_DNA"/>
</dbReference>
<evidence type="ECO:0000256" key="5">
    <source>
        <dbReference type="ARBA" id="ARBA00037300"/>
    </source>
</evidence>
<proteinExistence type="inferred from homology"/>
<dbReference type="EMBL" id="JQFK01000032">
    <property type="protein sequence ID" value="KGK37641.1"/>
    <property type="molecule type" value="Genomic_DNA"/>
</dbReference>
<name>A0A099P0L5_PICKU</name>
<reference evidence="15" key="3">
    <citation type="journal article" date="2017" name="Genome Announc.">
        <title>Genome sequences of Cyberlindnera fabianii 65, Pichia kudriavzevii 129, and Saccharomyces cerevisiae 131 isolated from fermented masau fruits in Zimbabwe.</title>
        <authorList>
            <person name="van Rijswijck I.M.H."/>
            <person name="Derks M.F.L."/>
            <person name="Abee T."/>
            <person name="de Ridder D."/>
            <person name="Smid E.J."/>
        </authorList>
    </citation>
    <scope>NUCLEOTIDE SEQUENCE [LARGE SCALE GENOMIC DNA]</scope>
    <source>
        <strain evidence="15">129</strain>
    </source>
</reference>
<dbReference type="PANTHER" id="PTHR12416">
    <property type="entry name" value="RRNA-PROCESSING PROTEIN UTP23 HOMOLOG"/>
    <property type="match status" value="1"/>
</dbReference>
<dbReference type="SUPFAM" id="SSF88723">
    <property type="entry name" value="PIN domain-like"/>
    <property type="match status" value="1"/>
</dbReference>
<dbReference type="HOGENOM" id="CLU_053567_1_1_1"/>
<dbReference type="GO" id="GO:0000447">
    <property type="term" value="P:endonucleolytic cleavage in ITS1 to separate SSU-rRNA from 5.8S rRNA and LSU-rRNA from tricistronic rRNA transcript (SSU-rRNA, 5.8S rRNA, LSU-rRNA)"/>
    <property type="evidence" value="ECO:0007669"/>
    <property type="project" value="EnsemblFungi"/>
</dbReference>
<dbReference type="Pfam" id="PF24779">
    <property type="entry name" value="UTP23_sensor"/>
    <property type="match status" value="1"/>
</dbReference>
<evidence type="ECO:0000256" key="4">
    <source>
        <dbReference type="ARBA" id="ARBA00023242"/>
    </source>
</evidence>
<evidence type="ECO:0000313" key="14">
    <source>
        <dbReference type="Proteomes" id="UP000029867"/>
    </source>
</evidence>
<evidence type="ECO:0000256" key="8">
    <source>
        <dbReference type="SAM" id="MobiDB-lite"/>
    </source>
</evidence>